<keyword evidence="2" id="KW-1003">Cell membrane</keyword>
<keyword evidence="5 7" id="KW-1133">Transmembrane helix</keyword>
<feature type="transmembrane region" description="Helical" evidence="7">
    <location>
        <begin position="367"/>
        <end position="386"/>
    </location>
</feature>
<dbReference type="EMBL" id="LAQL01000007">
    <property type="protein sequence ID" value="KLN60345.1"/>
    <property type="molecule type" value="Genomic_DNA"/>
</dbReference>
<dbReference type="STRING" id="1489064.WH96_11330"/>
<dbReference type="OrthoDB" id="7374726at2"/>
<organism evidence="9 10">
    <name type="scientific">Kiloniella spongiae</name>
    <dbReference type="NCBI Taxonomy" id="1489064"/>
    <lineage>
        <taxon>Bacteria</taxon>
        <taxon>Pseudomonadati</taxon>
        <taxon>Pseudomonadota</taxon>
        <taxon>Alphaproteobacteria</taxon>
        <taxon>Rhodospirillales</taxon>
        <taxon>Kiloniellaceae</taxon>
        <taxon>Kiloniella</taxon>
    </lineage>
</organism>
<dbReference type="AlphaFoldDB" id="A0A0H2MUF2"/>
<feature type="transmembrane region" description="Helical" evidence="7">
    <location>
        <begin position="255"/>
        <end position="276"/>
    </location>
</feature>
<dbReference type="PANTHER" id="PTHR33362">
    <property type="entry name" value="SIALIC ACID TRAP TRANSPORTER PERMEASE PROTEIN SIAT-RELATED"/>
    <property type="match status" value="1"/>
</dbReference>
<name>A0A0H2MUF2_9PROT</name>
<dbReference type="Proteomes" id="UP000035444">
    <property type="component" value="Unassembled WGS sequence"/>
</dbReference>
<feature type="transmembrane region" description="Helical" evidence="7">
    <location>
        <begin position="182"/>
        <end position="203"/>
    </location>
</feature>
<comment type="subunit">
    <text evidence="7">The complex comprises the extracytoplasmic solute receptor protein and the two transmembrane proteins.</text>
</comment>
<dbReference type="InterPro" id="IPR004681">
    <property type="entry name" value="TRAP_DctM"/>
</dbReference>
<feature type="transmembrane region" description="Helical" evidence="7">
    <location>
        <begin position="406"/>
        <end position="434"/>
    </location>
</feature>
<dbReference type="GO" id="GO:0005886">
    <property type="term" value="C:plasma membrane"/>
    <property type="evidence" value="ECO:0007669"/>
    <property type="project" value="UniProtKB-SubCell"/>
</dbReference>
<evidence type="ECO:0000256" key="3">
    <source>
        <dbReference type="ARBA" id="ARBA00022519"/>
    </source>
</evidence>
<evidence type="ECO:0000256" key="2">
    <source>
        <dbReference type="ARBA" id="ARBA00022475"/>
    </source>
</evidence>
<evidence type="ECO:0000259" key="8">
    <source>
        <dbReference type="Pfam" id="PF06808"/>
    </source>
</evidence>
<protein>
    <recommendedName>
        <fullName evidence="7">TRAP transporter large permease protein</fullName>
    </recommendedName>
</protein>
<comment type="similarity">
    <text evidence="7">Belongs to the TRAP transporter large permease family.</text>
</comment>
<reference evidence="9 10" key="1">
    <citation type="submission" date="2015-03" db="EMBL/GenBank/DDBJ databases">
        <title>Genome Sequence of Kiloniella spongiae MEBiC09566, isolated from a marine sponge.</title>
        <authorList>
            <person name="Shao Z."/>
            <person name="Wang L."/>
            <person name="Li X."/>
        </authorList>
    </citation>
    <scope>NUCLEOTIDE SEQUENCE [LARGE SCALE GENOMIC DNA]</scope>
    <source>
        <strain evidence="9 10">MEBiC09566</strain>
    </source>
</reference>
<keyword evidence="3 7" id="KW-0997">Cell inner membrane</keyword>
<dbReference type="RefSeq" id="WP_047764311.1">
    <property type="nucleotide sequence ID" value="NZ_LAQL01000007.1"/>
</dbReference>
<comment type="function">
    <text evidence="7">Part of the tripartite ATP-independent periplasmic (TRAP) transport system.</text>
</comment>
<dbReference type="NCBIfam" id="TIGR00786">
    <property type="entry name" value="dctM"/>
    <property type="match status" value="1"/>
</dbReference>
<comment type="subcellular location">
    <subcellularLocation>
        <location evidence="1 7">Cell inner membrane</location>
        <topology evidence="1 7">Multi-pass membrane protein</topology>
    </subcellularLocation>
</comment>
<dbReference type="Pfam" id="PF06808">
    <property type="entry name" value="DctM"/>
    <property type="match status" value="1"/>
</dbReference>
<keyword evidence="6 7" id="KW-0472">Membrane</keyword>
<evidence type="ECO:0000256" key="7">
    <source>
        <dbReference type="RuleBase" id="RU369079"/>
    </source>
</evidence>
<feature type="transmembrane region" description="Helical" evidence="7">
    <location>
        <begin position="89"/>
        <end position="108"/>
    </location>
</feature>
<feature type="transmembrane region" description="Helical" evidence="7">
    <location>
        <begin position="224"/>
        <end position="243"/>
    </location>
</feature>
<gene>
    <name evidence="9" type="ORF">WH96_11330</name>
</gene>
<dbReference type="GO" id="GO:0022857">
    <property type="term" value="F:transmembrane transporter activity"/>
    <property type="evidence" value="ECO:0007669"/>
    <property type="project" value="UniProtKB-UniRule"/>
</dbReference>
<proteinExistence type="inferred from homology"/>
<dbReference type="PATRIC" id="fig|1489064.4.peg.3580"/>
<sequence length="440" mass="47275">MIDMDPLLVTAIMFGSMLFLMIIGTPLAWALLIVGTGSAINLWGWDSLDMVVISTFGVMNTFILVALPMFIFMGLVLQRSGITDDLFGMVYKVMGGVKGGLGAGTILICAVIAAMAGVTAAATVSLGLIALPAMLKRGYDKRLVTGAIMAGGALGFLIPPSITMILYAFLTRESIGKLFAAGVMPGLMLAAIYIIYILVVCRVKPSLGPAIAEEERVDWRGKIASLRSLILPGIIITTVLVFTMKGVTSPTEASVIGAVGAVLSAAVNRTLSLQVLRGALQETARIMGMLMWIMIGAVIFSKIYIGLGAGQIIAESIIDGDLSPNLVLLMIILTYFLLGMFLDDSAILFITVPLFVPIINELGYDPVWFGIVFILAMQTAYLTPPFGYNLFYMRSVAPPEIRTVDIYHSVTPFILLQMVGLALVVFFPQIALWLPQVLFN</sequence>
<keyword evidence="4 7" id="KW-0812">Transmembrane</keyword>
<accession>A0A0H2MUF2</accession>
<feature type="transmembrane region" description="Helical" evidence="7">
    <location>
        <begin position="52"/>
        <end position="77"/>
    </location>
</feature>
<comment type="caution">
    <text evidence="9">The sequence shown here is derived from an EMBL/GenBank/DDBJ whole genome shotgun (WGS) entry which is preliminary data.</text>
</comment>
<keyword evidence="10" id="KW-1185">Reference proteome</keyword>
<keyword evidence="7" id="KW-0813">Transport</keyword>
<evidence type="ECO:0000256" key="5">
    <source>
        <dbReference type="ARBA" id="ARBA00022989"/>
    </source>
</evidence>
<feature type="transmembrane region" description="Helical" evidence="7">
    <location>
        <begin position="326"/>
        <end position="355"/>
    </location>
</feature>
<evidence type="ECO:0000313" key="10">
    <source>
        <dbReference type="Proteomes" id="UP000035444"/>
    </source>
</evidence>
<dbReference type="InterPro" id="IPR010656">
    <property type="entry name" value="DctM"/>
</dbReference>
<evidence type="ECO:0000256" key="6">
    <source>
        <dbReference type="ARBA" id="ARBA00023136"/>
    </source>
</evidence>
<dbReference type="PANTHER" id="PTHR33362:SF7">
    <property type="entry name" value="SLL1103 PROTEIN"/>
    <property type="match status" value="1"/>
</dbReference>
<feature type="transmembrane region" description="Helical" evidence="7">
    <location>
        <begin position="114"/>
        <end position="135"/>
    </location>
</feature>
<dbReference type="PIRSF" id="PIRSF006066">
    <property type="entry name" value="HI0050"/>
    <property type="match status" value="1"/>
</dbReference>
<feature type="transmembrane region" description="Helical" evidence="7">
    <location>
        <begin position="147"/>
        <end position="170"/>
    </location>
</feature>
<evidence type="ECO:0000313" key="9">
    <source>
        <dbReference type="EMBL" id="KLN60345.1"/>
    </source>
</evidence>
<evidence type="ECO:0000256" key="4">
    <source>
        <dbReference type="ARBA" id="ARBA00022692"/>
    </source>
</evidence>
<feature type="transmembrane region" description="Helical" evidence="7">
    <location>
        <begin position="288"/>
        <end position="314"/>
    </location>
</feature>
<feature type="domain" description="TRAP C4-dicarboxylate transport system permease DctM subunit" evidence="8">
    <location>
        <begin position="14"/>
        <end position="430"/>
    </location>
</feature>
<evidence type="ECO:0000256" key="1">
    <source>
        <dbReference type="ARBA" id="ARBA00004429"/>
    </source>
</evidence>
<feature type="transmembrane region" description="Helical" evidence="7">
    <location>
        <begin position="7"/>
        <end position="32"/>
    </location>
</feature>